<gene>
    <name evidence="2" type="ORF">K7X08_008504</name>
</gene>
<protein>
    <submittedName>
        <fullName evidence="2">Uncharacterized protein</fullName>
    </submittedName>
</protein>
<sequence>MRDGKIVQSGKYEELLELGTDFDDLVAAHENSMELVESSSDASGENLPQTPKSPQKSQEEANGESSSLDQQLKGSSKIIDDEERDSSWHGAHNMPECLANYLPHNPPSLA</sequence>
<accession>A0A9Q1RQ21</accession>
<evidence type="ECO:0000313" key="2">
    <source>
        <dbReference type="EMBL" id="KAJ8565928.1"/>
    </source>
</evidence>
<evidence type="ECO:0000256" key="1">
    <source>
        <dbReference type="SAM" id="MobiDB-lite"/>
    </source>
</evidence>
<keyword evidence="3" id="KW-1185">Reference proteome</keyword>
<evidence type="ECO:0000313" key="3">
    <source>
        <dbReference type="Proteomes" id="UP001152561"/>
    </source>
</evidence>
<name>A0A9Q1RQ21_9SOLA</name>
<dbReference type="AlphaFoldDB" id="A0A9Q1RQ21"/>
<dbReference type="Proteomes" id="UP001152561">
    <property type="component" value="Unassembled WGS sequence"/>
</dbReference>
<feature type="compositionally biased region" description="Polar residues" evidence="1">
    <location>
        <begin position="37"/>
        <end position="56"/>
    </location>
</feature>
<organism evidence="2 3">
    <name type="scientific">Anisodus acutangulus</name>
    <dbReference type="NCBI Taxonomy" id="402998"/>
    <lineage>
        <taxon>Eukaryota</taxon>
        <taxon>Viridiplantae</taxon>
        <taxon>Streptophyta</taxon>
        <taxon>Embryophyta</taxon>
        <taxon>Tracheophyta</taxon>
        <taxon>Spermatophyta</taxon>
        <taxon>Magnoliopsida</taxon>
        <taxon>eudicotyledons</taxon>
        <taxon>Gunneridae</taxon>
        <taxon>Pentapetalae</taxon>
        <taxon>asterids</taxon>
        <taxon>lamiids</taxon>
        <taxon>Solanales</taxon>
        <taxon>Solanaceae</taxon>
        <taxon>Solanoideae</taxon>
        <taxon>Hyoscyameae</taxon>
        <taxon>Anisodus</taxon>
    </lineage>
</organism>
<reference evidence="3" key="1">
    <citation type="journal article" date="2023" name="Proc. Natl. Acad. Sci. U.S.A.">
        <title>Genomic and structural basis for evolution of tropane alkaloid biosynthesis.</title>
        <authorList>
            <person name="Wanga Y.-J."/>
            <person name="Taina T."/>
            <person name="Yua J.-Y."/>
            <person name="Lia J."/>
            <person name="Xua B."/>
            <person name="Chenc J."/>
            <person name="D'Auriad J.C."/>
            <person name="Huanga J.-P."/>
            <person name="Huanga S.-X."/>
        </authorList>
    </citation>
    <scope>NUCLEOTIDE SEQUENCE [LARGE SCALE GENOMIC DNA]</scope>
    <source>
        <strain evidence="3">cv. KIB-2019</strain>
    </source>
</reference>
<comment type="caution">
    <text evidence="2">The sequence shown here is derived from an EMBL/GenBank/DDBJ whole genome shotgun (WGS) entry which is preliminary data.</text>
</comment>
<dbReference type="OrthoDB" id="1748621at2759"/>
<feature type="compositionally biased region" description="Polar residues" evidence="1">
    <location>
        <begin position="63"/>
        <end position="74"/>
    </location>
</feature>
<dbReference type="EMBL" id="JAJAGQ010000004">
    <property type="protein sequence ID" value="KAJ8565928.1"/>
    <property type="molecule type" value="Genomic_DNA"/>
</dbReference>
<feature type="region of interest" description="Disordered" evidence="1">
    <location>
        <begin position="32"/>
        <end position="110"/>
    </location>
</feature>
<proteinExistence type="predicted"/>